<proteinExistence type="predicted"/>
<accession>A0AAJ6QVP5</accession>
<sequence length="138" mass="15475">MEIEMDPGSKIISIKFGNSLLNNRDAIRKMTASQMELPKQERKNTSFASEWQEFVGDFPHAETYLQQDFVDRVFPSFKECVLAKEHTDTESVSDASSDDGNSLFSGCRSPVSKEDGDLVPIIKLMKPRSTRPSADSSH</sequence>
<dbReference type="Proteomes" id="UP000694867">
    <property type="component" value="Unplaced"/>
</dbReference>
<reference evidence="3" key="1">
    <citation type="submission" date="2025-08" db="UniProtKB">
        <authorList>
            <consortium name="RefSeq"/>
        </authorList>
    </citation>
    <scope>IDENTIFICATION</scope>
</reference>
<feature type="region of interest" description="Disordered" evidence="1">
    <location>
        <begin position="85"/>
        <end position="138"/>
    </location>
</feature>
<dbReference type="GeneID" id="100905058"/>
<evidence type="ECO:0000256" key="1">
    <source>
        <dbReference type="SAM" id="MobiDB-lite"/>
    </source>
</evidence>
<protein>
    <submittedName>
        <fullName evidence="3">Uncharacterized protein LOC100905058</fullName>
    </submittedName>
</protein>
<dbReference type="AlphaFoldDB" id="A0AAJ6QVP5"/>
<dbReference type="RefSeq" id="XP_003745411.1">
    <property type="nucleotide sequence ID" value="XM_003745363.2"/>
</dbReference>
<feature type="compositionally biased region" description="Polar residues" evidence="1">
    <location>
        <begin position="90"/>
        <end position="104"/>
    </location>
</feature>
<organism evidence="2 3">
    <name type="scientific">Galendromus occidentalis</name>
    <name type="common">western predatory mite</name>
    <dbReference type="NCBI Taxonomy" id="34638"/>
    <lineage>
        <taxon>Eukaryota</taxon>
        <taxon>Metazoa</taxon>
        <taxon>Ecdysozoa</taxon>
        <taxon>Arthropoda</taxon>
        <taxon>Chelicerata</taxon>
        <taxon>Arachnida</taxon>
        <taxon>Acari</taxon>
        <taxon>Parasitiformes</taxon>
        <taxon>Mesostigmata</taxon>
        <taxon>Gamasina</taxon>
        <taxon>Phytoseioidea</taxon>
        <taxon>Phytoseiidae</taxon>
        <taxon>Typhlodrominae</taxon>
        <taxon>Galendromus</taxon>
    </lineage>
</organism>
<keyword evidence="2" id="KW-1185">Reference proteome</keyword>
<gene>
    <name evidence="3" type="primary">LOC100905058</name>
</gene>
<dbReference type="KEGG" id="goe:100905058"/>
<evidence type="ECO:0000313" key="3">
    <source>
        <dbReference type="RefSeq" id="XP_003745411.1"/>
    </source>
</evidence>
<evidence type="ECO:0000313" key="2">
    <source>
        <dbReference type="Proteomes" id="UP000694867"/>
    </source>
</evidence>
<name>A0AAJ6QVP5_9ACAR</name>